<accession>E8X299</accession>
<name>E8X299_GRATM</name>
<dbReference type="AlphaFoldDB" id="E8X299"/>
<dbReference type="EMBL" id="CP002480">
    <property type="protein sequence ID" value="ADW68031.1"/>
    <property type="molecule type" value="Genomic_DNA"/>
</dbReference>
<evidence type="ECO:0000256" key="7">
    <source>
        <dbReference type="ARBA" id="ARBA00022989"/>
    </source>
</evidence>
<comment type="pathway">
    <text evidence="2">Lipid metabolism; sphingolipid metabolism.</text>
</comment>
<comment type="pathway">
    <text evidence="3">Sphingolipid metabolism.</text>
</comment>
<dbReference type="STRING" id="1198114.AciX9_0964"/>
<evidence type="ECO:0000313" key="11">
    <source>
        <dbReference type="Proteomes" id="UP000000343"/>
    </source>
</evidence>
<gene>
    <name evidence="10" type="ordered locus">AciX9_0964</name>
</gene>
<dbReference type="GO" id="GO:0008120">
    <property type="term" value="F:ceramide glucosyltransferase activity"/>
    <property type="evidence" value="ECO:0007669"/>
    <property type="project" value="TreeGrafter"/>
</dbReference>
<proteinExistence type="predicted"/>
<dbReference type="PANTHER" id="PTHR12726">
    <property type="entry name" value="CERAMIDE GLUCOSYLTRANSFERASE"/>
    <property type="match status" value="1"/>
</dbReference>
<dbReference type="SUPFAM" id="SSF53448">
    <property type="entry name" value="Nucleotide-diphospho-sugar transferases"/>
    <property type="match status" value="1"/>
</dbReference>
<dbReference type="GO" id="GO:0006679">
    <property type="term" value="P:glucosylceramide biosynthetic process"/>
    <property type="evidence" value="ECO:0007669"/>
    <property type="project" value="TreeGrafter"/>
</dbReference>
<evidence type="ECO:0000256" key="4">
    <source>
        <dbReference type="ARBA" id="ARBA00022676"/>
    </source>
</evidence>
<evidence type="ECO:0000256" key="5">
    <source>
        <dbReference type="ARBA" id="ARBA00022679"/>
    </source>
</evidence>
<dbReference type="OrthoDB" id="9030258at2"/>
<evidence type="ECO:0000256" key="9">
    <source>
        <dbReference type="SAM" id="Phobius"/>
    </source>
</evidence>
<dbReference type="Pfam" id="PF13506">
    <property type="entry name" value="Glyco_transf_21"/>
    <property type="match status" value="1"/>
</dbReference>
<dbReference type="PaxDb" id="1198114-AciX9_0964"/>
<evidence type="ECO:0000256" key="8">
    <source>
        <dbReference type="ARBA" id="ARBA00023136"/>
    </source>
</evidence>
<protein>
    <submittedName>
        <fullName evidence="10">Glycosyl transferase, group 2 family</fullName>
    </submittedName>
</protein>
<dbReference type="PANTHER" id="PTHR12726:SF0">
    <property type="entry name" value="CERAMIDE GLUCOSYLTRANSFERASE"/>
    <property type="match status" value="1"/>
</dbReference>
<dbReference type="GO" id="GO:0016020">
    <property type="term" value="C:membrane"/>
    <property type="evidence" value="ECO:0007669"/>
    <property type="project" value="UniProtKB-SubCell"/>
</dbReference>
<keyword evidence="6 9" id="KW-0812">Transmembrane</keyword>
<dbReference type="RefSeq" id="WP_013579355.1">
    <property type="nucleotide sequence ID" value="NC_015064.1"/>
</dbReference>
<dbReference type="Proteomes" id="UP000000343">
    <property type="component" value="Chromosome"/>
</dbReference>
<evidence type="ECO:0000256" key="1">
    <source>
        <dbReference type="ARBA" id="ARBA00004141"/>
    </source>
</evidence>
<keyword evidence="8 9" id="KW-0472">Membrane</keyword>
<dbReference type="eggNOG" id="COG1215">
    <property type="taxonomic scope" value="Bacteria"/>
</dbReference>
<keyword evidence="11" id="KW-1185">Reference proteome</keyword>
<reference evidence="11" key="1">
    <citation type="submission" date="2011-01" db="EMBL/GenBank/DDBJ databases">
        <title>Complete sequence of chromosome of Acidobacterium sp. MP5ACTX9.</title>
        <authorList>
            <consortium name="US DOE Joint Genome Institute"/>
            <person name="Lucas S."/>
            <person name="Copeland A."/>
            <person name="Lapidus A."/>
            <person name="Cheng J.-F."/>
            <person name="Goodwin L."/>
            <person name="Pitluck S."/>
            <person name="Teshima H."/>
            <person name="Detter J.C."/>
            <person name="Han C."/>
            <person name="Tapia R."/>
            <person name="Land M."/>
            <person name="Hauser L."/>
            <person name="Kyrpides N."/>
            <person name="Ivanova N."/>
            <person name="Ovchinnikova G."/>
            <person name="Pagani I."/>
            <person name="Rawat S.R."/>
            <person name="Mannisto M."/>
            <person name="Haggblom M.M."/>
            <person name="Woyke T."/>
        </authorList>
    </citation>
    <scope>NUCLEOTIDE SEQUENCE [LARGE SCALE GENOMIC DNA]</scope>
    <source>
        <strain evidence="11">MP5ACTX9</strain>
    </source>
</reference>
<evidence type="ECO:0000256" key="2">
    <source>
        <dbReference type="ARBA" id="ARBA00004760"/>
    </source>
</evidence>
<dbReference type="InterPro" id="IPR025993">
    <property type="entry name" value="Ceramide_glucosylTrfase"/>
</dbReference>
<feature type="transmembrane region" description="Helical" evidence="9">
    <location>
        <begin position="318"/>
        <end position="335"/>
    </location>
</feature>
<evidence type="ECO:0000313" key="10">
    <source>
        <dbReference type="EMBL" id="ADW68031.1"/>
    </source>
</evidence>
<dbReference type="InterPro" id="IPR029044">
    <property type="entry name" value="Nucleotide-diphossugar_trans"/>
</dbReference>
<sequence>MGWLLRVLFYVALAGSVTSSIYCLMVVAAAVRFGLRKRRDERASEDFLPPLSVLKPLHGTEPGMERNLETFFEQDYPSFELLFCARHATDQGLILAERVGQRYPQVNAKYVTCGEPMPKFHNAKVFSLEKLDSVAAHELYITSDADVRVAPNYLRRMVQNLKDPKLGIASCVYLGTAYGGEGSSFAAKLDAVGKSVEMTSGVLVADMLEGTKFALGATMAVPKKSFQAVGGFAELGQFYADDFELGNRLAKQGQGVKMATHIIKLMVQDTPFWLSFRNQLRWMQSTRRSRPWGHLGSGLTFAMPFGLLGLVWGLASGHALAGVLWLLGLVVNRWLQAGTILGVMGDPDWLRNVAIYPLRDMLGSMLWLGSYGGEKFYYRGKIYTLKPGGRVEAPE</sequence>
<feature type="transmembrane region" description="Helical" evidence="9">
    <location>
        <begin position="12"/>
        <end position="35"/>
    </location>
</feature>
<dbReference type="HOGENOM" id="CLU_030898_2_0_0"/>
<comment type="subcellular location">
    <subcellularLocation>
        <location evidence="1">Membrane</location>
        <topology evidence="1">Multi-pass membrane protein</topology>
    </subcellularLocation>
</comment>
<evidence type="ECO:0000256" key="3">
    <source>
        <dbReference type="ARBA" id="ARBA00004991"/>
    </source>
</evidence>
<dbReference type="Gene3D" id="3.90.550.10">
    <property type="entry name" value="Spore Coat Polysaccharide Biosynthesis Protein SpsA, Chain A"/>
    <property type="match status" value="1"/>
</dbReference>
<keyword evidence="4" id="KW-0328">Glycosyltransferase</keyword>
<keyword evidence="7 9" id="KW-1133">Transmembrane helix</keyword>
<evidence type="ECO:0000256" key="6">
    <source>
        <dbReference type="ARBA" id="ARBA00022692"/>
    </source>
</evidence>
<organism evidence="11">
    <name type="scientific">Granulicella tundricola (strain ATCC BAA-1859 / DSM 23138 / MP5ACTX9)</name>
    <dbReference type="NCBI Taxonomy" id="1198114"/>
    <lineage>
        <taxon>Bacteria</taxon>
        <taxon>Pseudomonadati</taxon>
        <taxon>Acidobacteriota</taxon>
        <taxon>Terriglobia</taxon>
        <taxon>Terriglobales</taxon>
        <taxon>Acidobacteriaceae</taxon>
        <taxon>Granulicella</taxon>
    </lineage>
</organism>
<dbReference type="KEGG" id="acm:AciX9_0964"/>
<keyword evidence="5 10" id="KW-0808">Transferase</keyword>